<feature type="region of interest" description="Disordered" evidence="1">
    <location>
        <begin position="25"/>
        <end position="70"/>
    </location>
</feature>
<proteinExistence type="predicted"/>
<comment type="caution">
    <text evidence="2">The sequence shown here is derived from an EMBL/GenBank/DDBJ whole genome shotgun (WGS) entry which is preliminary data.</text>
</comment>
<evidence type="ECO:0000256" key="1">
    <source>
        <dbReference type="SAM" id="MobiDB-lite"/>
    </source>
</evidence>
<name>A0AAV7QUR7_PLEWA</name>
<keyword evidence="3" id="KW-1185">Reference proteome</keyword>
<accession>A0AAV7QUR7</accession>
<evidence type="ECO:0000313" key="3">
    <source>
        <dbReference type="Proteomes" id="UP001066276"/>
    </source>
</evidence>
<dbReference type="EMBL" id="JANPWB010000010">
    <property type="protein sequence ID" value="KAJ1142153.1"/>
    <property type="molecule type" value="Genomic_DNA"/>
</dbReference>
<sequence length="96" mass="10111">MFAPPGHFPAQCLHCPHVRGSSVIPLGPTVRPGTLQGIGSVSPRREPDTHVVSSPQHPPPSAAAGSDSGRRIALDLSRARRRAALCSRHGPCPDRV</sequence>
<evidence type="ECO:0000313" key="2">
    <source>
        <dbReference type="EMBL" id="KAJ1142153.1"/>
    </source>
</evidence>
<dbReference type="Proteomes" id="UP001066276">
    <property type="component" value="Chromosome 6"/>
</dbReference>
<organism evidence="2 3">
    <name type="scientific">Pleurodeles waltl</name>
    <name type="common">Iberian ribbed newt</name>
    <dbReference type="NCBI Taxonomy" id="8319"/>
    <lineage>
        <taxon>Eukaryota</taxon>
        <taxon>Metazoa</taxon>
        <taxon>Chordata</taxon>
        <taxon>Craniata</taxon>
        <taxon>Vertebrata</taxon>
        <taxon>Euteleostomi</taxon>
        <taxon>Amphibia</taxon>
        <taxon>Batrachia</taxon>
        <taxon>Caudata</taxon>
        <taxon>Salamandroidea</taxon>
        <taxon>Salamandridae</taxon>
        <taxon>Pleurodelinae</taxon>
        <taxon>Pleurodeles</taxon>
    </lineage>
</organism>
<reference evidence="2" key="1">
    <citation type="journal article" date="2022" name="bioRxiv">
        <title>Sequencing and chromosome-scale assembly of the giantPleurodeles waltlgenome.</title>
        <authorList>
            <person name="Brown T."/>
            <person name="Elewa A."/>
            <person name="Iarovenko S."/>
            <person name="Subramanian E."/>
            <person name="Araus A.J."/>
            <person name="Petzold A."/>
            <person name="Susuki M."/>
            <person name="Suzuki K.-i.T."/>
            <person name="Hayashi T."/>
            <person name="Toyoda A."/>
            <person name="Oliveira C."/>
            <person name="Osipova E."/>
            <person name="Leigh N.D."/>
            <person name="Simon A."/>
            <person name="Yun M.H."/>
        </authorList>
    </citation>
    <scope>NUCLEOTIDE SEQUENCE</scope>
    <source>
        <strain evidence="2">20211129_DDA</strain>
        <tissue evidence="2">Liver</tissue>
    </source>
</reference>
<gene>
    <name evidence="2" type="ORF">NDU88_008480</name>
</gene>
<dbReference type="AlphaFoldDB" id="A0AAV7QUR7"/>
<protein>
    <submittedName>
        <fullName evidence="2">Uncharacterized protein</fullName>
    </submittedName>
</protein>